<name>A0A1G8JKL4_9RHOB</name>
<evidence type="ECO:0000259" key="1">
    <source>
        <dbReference type="Pfam" id="PF02036"/>
    </source>
</evidence>
<organism evidence="2 3">
    <name type="scientific">Salipiger marinus</name>
    <dbReference type="NCBI Taxonomy" id="555512"/>
    <lineage>
        <taxon>Bacteria</taxon>
        <taxon>Pseudomonadati</taxon>
        <taxon>Pseudomonadota</taxon>
        <taxon>Alphaproteobacteria</taxon>
        <taxon>Rhodobacterales</taxon>
        <taxon>Roseobacteraceae</taxon>
        <taxon>Salipiger</taxon>
    </lineage>
</organism>
<dbReference type="EMBL" id="FNEJ01000003">
    <property type="protein sequence ID" value="SDI31180.1"/>
    <property type="molecule type" value="Genomic_DNA"/>
</dbReference>
<dbReference type="InterPro" id="IPR036527">
    <property type="entry name" value="SCP2_sterol-bd_dom_sf"/>
</dbReference>
<evidence type="ECO:0000313" key="2">
    <source>
        <dbReference type="EMBL" id="SDI31180.1"/>
    </source>
</evidence>
<dbReference type="Proteomes" id="UP000199093">
    <property type="component" value="Unassembled WGS sequence"/>
</dbReference>
<evidence type="ECO:0000313" key="3">
    <source>
        <dbReference type="Proteomes" id="UP000199093"/>
    </source>
</evidence>
<dbReference type="SUPFAM" id="SSF55718">
    <property type="entry name" value="SCP-like"/>
    <property type="match status" value="1"/>
</dbReference>
<reference evidence="2 3" key="1">
    <citation type="submission" date="2016-10" db="EMBL/GenBank/DDBJ databases">
        <authorList>
            <person name="de Groot N.N."/>
        </authorList>
    </citation>
    <scope>NUCLEOTIDE SEQUENCE [LARGE SCALE GENOMIC DNA]</scope>
    <source>
        <strain evidence="2 3">DSM 26424</strain>
    </source>
</reference>
<sequence>MSATLQAAVAALNTKLDGAGFDGVAKFVIEDEGSILVDQNGARQEDAPADVTLSADAETFRAILEGDLNPTAAFMGGRLSIDGDMGAAMRLAGVLS</sequence>
<accession>A0A1G8JKL4</accession>
<dbReference type="InterPro" id="IPR003033">
    <property type="entry name" value="SCP2_sterol-bd_dom"/>
</dbReference>
<proteinExistence type="predicted"/>
<feature type="domain" description="SCP2" evidence="1">
    <location>
        <begin position="22"/>
        <end position="95"/>
    </location>
</feature>
<dbReference type="Gene3D" id="3.30.1050.10">
    <property type="entry name" value="SCP2 sterol-binding domain"/>
    <property type="match status" value="1"/>
</dbReference>
<dbReference type="STRING" id="555512.SAMN04487993_100388"/>
<dbReference type="RefSeq" id="WP_089844269.1">
    <property type="nucleotide sequence ID" value="NZ_FNEJ01000003.1"/>
</dbReference>
<dbReference type="Pfam" id="PF02036">
    <property type="entry name" value="SCP2"/>
    <property type="match status" value="1"/>
</dbReference>
<protein>
    <submittedName>
        <fullName evidence="2">SCP-2 sterol transfer family protein</fullName>
    </submittedName>
</protein>
<dbReference type="OrthoDB" id="9809312at2"/>
<gene>
    <name evidence="2" type="ORF">SAMN04487993_100388</name>
</gene>
<keyword evidence="3" id="KW-1185">Reference proteome</keyword>
<dbReference type="AlphaFoldDB" id="A0A1G8JKL4"/>